<dbReference type="KEGG" id="bbe:BBR47_21980"/>
<dbReference type="HOGENOM" id="CLU_2599149_0_0_9"/>
<accession>C0ZBL6</accession>
<sequence>MPNHVRKRPSEMPPEHPTPAIMGNGSCRALPGLPVTAGQAVFAFLFDGREKQQEWHRGSITSRLFFTGDVEVFYLKGEF</sequence>
<evidence type="ECO:0000313" key="3">
    <source>
        <dbReference type="Proteomes" id="UP000001877"/>
    </source>
</evidence>
<reference evidence="2 3" key="1">
    <citation type="submission" date="2005-03" db="EMBL/GenBank/DDBJ databases">
        <title>Brevibacillus brevis strain 47, complete genome.</title>
        <authorList>
            <person name="Hosoyama A."/>
            <person name="Yamada R."/>
            <person name="Hongo Y."/>
            <person name="Terui Y."/>
            <person name="Ankai A."/>
            <person name="Masuyama W."/>
            <person name="Sekiguchi M."/>
            <person name="Takeda T."/>
            <person name="Asano K."/>
            <person name="Ohji S."/>
            <person name="Ichikawa N."/>
            <person name="Narita S."/>
            <person name="Aoki N."/>
            <person name="Miura H."/>
            <person name="Matsushita S."/>
            <person name="Sekigawa T."/>
            <person name="Yamagata H."/>
            <person name="Yoshikawa H."/>
            <person name="Udaka S."/>
            <person name="Tanikawa S."/>
            <person name="Fujita N."/>
        </authorList>
    </citation>
    <scope>NUCLEOTIDE SEQUENCE [LARGE SCALE GENOMIC DNA]</scope>
    <source>
        <strain evidence="3">47 / JCM 6285 / NBRC 100599</strain>
    </source>
</reference>
<dbReference type="STRING" id="358681.BBR47_21980"/>
<dbReference type="Proteomes" id="UP000001877">
    <property type="component" value="Chromosome"/>
</dbReference>
<protein>
    <submittedName>
        <fullName evidence="2">Uncharacterized protein</fullName>
    </submittedName>
</protein>
<evidence type="ECO:0000256" key="1">
    <source>
        <dbReference type="SAM" id="MobiDB-lite"/>
    </source>
</evidence>
<feature type="region of interest" description="Disordered" evidence="1">
    <location>
        <begin position="1"/>
        <end position="23"/>
    </location>
</feature>
<keyword evidence="3" id="KW-1185">Reference proteome</keyword>
<gene>
    <name evidence="2" type="ordered locus">BBR47_21980</name>
</gene>
<dbReference type="AlphaFoldDB" id="C0ZBL6"/>
<name>C0ZBL6_BREBN</name>
<evidence type="ECO:0000313" key="2">
    <source>
        <dbReference type="EMBL" id="BAH43175.1"/>
    </source>
</evidence>
<dbReference type="EMBL" id="AP008955">
    <property type="protein sequence ID" value="BAH43175.1"/>
    <property type="molecule type" value="Genomic_DNA"/>
</dbReference>
<proteinExistence type="predicted"/>
<organism evidence="2 3">
    <name type="scientific">Brevibacillus brevis (strain 47 / JCM 6285 / NBRC 100599)</name>
    <dbReference type="NCBI Taxonomy" id="358681"/>
    <lineage>
        <taxon>Bacteria</taxon>
        <taxon>Bacillati</taxon>
        <taxon>Bacillota</taxon>
        <taxon>Bacilli</taxon>
        <taxon>Bacillales</taxon>
        <taxon>Paenibacillaceae</taxon>
        <taxon>Brevibacillus</taxon>
    </lineage>
</organism>